<dbReference type="AlphaFoldDB" id="Q89D90"/>
<gene>
    <name evidence="1" type="ordered locus">bll7551</name>
</gene>
<keyword evidence="2" id="KW-1185">Reference proteome</keyword>
<protein>
    <submittedName>
        <fullName evidence="1">Bll7551 protein</fullName>
    </submittedName>
</protein>
<dbReference type="STRING" id="224911.AAV28_35435"/>
<dbReference type="Proteomes" id="UP000002526">
    <property type="component" value="Chromosome"/>
</dbReference>
<dbReference type="InParanoid" id="Q89D90"/>
<accession>Q89D90</accession>
<dbReference type="eggNOG" id="ENOG502ZBZ6">
    <property type="taxonomic scope" value="Bacteria"/>
</dbReference>
<reference evidence="2" key="1">
    <citation type="journal article" date="2002" name="DNA Res.">
        <title>Complete genomic sequence of nitrogen-fixing symbiotic bacterium Bradyrhizobium japonicum USDA110.</title>
        <authorList>
            <person name="Kaneko T."/>
            <person name="Nakamura Y."/>
            <person name="Sato S."/>
            <person name="Minamisawa K."/>
            <person name="Uchiumi T."/>
            <person name="Sasamoto S."/>
            <person name="Watanabe A."/>
            <person name="Idesawa K."/>
            <person name="Iriguchi M."/>
            <person name="Kawashima K."/>
            <person name="Kohara M."/>
            <person name="Matsumoto M."/>
            <person name="Shimpo S."/>
            <person name="Tsuruoka H."/>
            <person name="Wada T."/>
            <person name="Yamada M."/>
            <person name="Tabata S."/>
        </authorList>
    </citation>
    <scope>NUCLEOTIDE SEQUENCE [LARGE SCALE GENOMIC DNA]</scope>
    <source>
        <strain evidence="2">JCM 10833 / BCRC 13528 / IAM 13628 / NBRC 14792 / USDA 110</strain>
    </source>
</reference>
<dbReference type="Gene3D" id="1.20.120.20">
    <property type="entry name" value="Apolipoprotein"/>
    <property type="match status" value="1"/>
</dbReference>
<dbReference type="OrthoDB" id="6859560at2"/>
<evidence type="ECO:0000313" key="1">
    <source>
        <dbReference type="EMBL" id="BAC52816.1"/>
    </source>
</evidence>
<sequence length="244" mass="27525">MRVSVLGIEALISSATLLDSRQERVWRSVLVGKLGRYHSNHGHEAMVTQNNINFFTNWAKERLDEMEATVTSLEARASEVQSEAREKATKVLADLCKQRDEFRDTVKKQSEVGEAAWTQAKSRMEADWRVFETEAGKYVESFGKQIEQQQATFKLQAEAQLKAWREAADKLGSDAKNFASERRGDIDAALKRMNADAIEAEKKLEKLREAGTHSWSALMAALAETRLAFDRANEAAREAFKRAA</sequence>
<dbReference type="HOGENOM" id="CLU_091379_0_0_5"/>
<dbReference type="KEGG" id="bja:bll7551"/>
<name>Q89D90_BRADU</name>
<organism evidence="1 2">
    <name type="scientific">Bradyrhizobium diazoefficiens (strain JCM 10833 / BCRC 13528 / IAM 13628 / NBRC 14792 / USDA 110)</name>
    <dbReference type="NCBI Taxonomy" id="224911"/>
    <lineage>
        <taxon>Bacteria</taxon>
        <taxon>Pseudomonadati</taxon>
        <taxon>Pseudomonadota</taxon>
        <taxon>Alphaproteobacteria</taxon>
        <taxon>Hyphomicrobiales</taxon>
        <taxon>Nitrobacteraceae</taxon>
        <taxon>Bradyrhizobium</taxon>
    </lineage>
</organism>
<evidence type="ECO:0000313" key="2">
    <source>
        <dbReference type="Proteomes" id="UP000002526"/>
    </source>
</evidence>
<dbReference type="PATRIC" id="fig|224911.5.peg.7771"/>
<dbReference type="PhylomeDB" id="Q89D90"/>
<proteinExistence type="predicted"/>
<dbReference type="EMBL" id="BA000040">
    <property type="protein sequence ID" value="BAC52816.1"/>
    <property type="molecule type" value="Genomic_DNA"/>
</dbReference>
<dbReference type="EnsemblBacteria" id="BAC52816">
    <property type="protein sequence ID" value="BAC52816"/>
    <property type="gene ID" value="BAC52816"/>
</dbReference>